<dbReference type="EMBL" id="GL349508">
    <property type="protein sequence ID" value="KNC55895.1"/>
    <property type="molecule type" value="Genomic_DNA"/>
</dbReference>
<dbReference type="AlphaFoldDB" id="A0A0L0DUE3"/>
<dbReference type="PIRSF" id="PIRSF000350">
    <property type="entry name" value="Mercury_reductase_MerA"/>
    <property type="match status" value="1"/>
</dbReference>
<dbReference type="PRINTS" id="PR00411">
    <property type="entry name" value="PNDRDTASEI"/>
</dbReference>
<dbReference type="GO" id="GO:0016491">
    <property type="term" value="F:oxidoreductase activity"/>
    <property type="evidence" value="ECO:0007669"/>
    <property type="project" value="InterPro"/>
</dbReference>
<evidence type="ECO:0000259" key="7">
    <source>
        <dbReference type="Pfam" id="PF07992"/>
    </source>
</evidence>
<dbReference type="PANTHER" id="PTHR43014:SF5">
    <property type="entry name" value="GLUTATHIONE REDUCTASE (NADPH)"/>
    <property type="match status" value="1"/>
</dbReference>
<dbReference type="Pfam" id="PF07992">
    <property type="entry name" value="Pyr_redox_2"/>
    <property type="match status" value="1"/>
</dbReference>
<dbReference type="InterPro" id="IPR001100">
    <property type="entry name" value="Pyr_nuc-diS_OxRdtase"/>
</dbReference>
<name>A0A0L0DUE3_THETB</name>
<dbReference type="GO" id="GO:0000166">
    <property type="term" value="F:nucleotide binding"/>
    <property type="evidence" value="ECO:0007669"/>
    <property type="project" value="UniProtKB-KW"/>
</dbReference>
<evidence type="ECO:0000313" key="9">
    <source>
        <dbReference type="Proteomes" id="UP000054408"/>
    </source>
</evidence>
<proteinExistence type="inferred from homology"/>
<keyword evidence="2" id="KW-0285">Flavoprotein</keyword>
<sequence>METGDKVLALLGAKVLCCVALVLAATGVLGGFGAWLIDASRCRNAGWSVAIVDERPFGGTCALRGCDPKKVLRRTAEVVDAARLMNGHGITGPAPTVDWPALMAFKRSFTDPVPNAREKAFADKGIATFKGTAQFIGENTISVGEDRLEARYIVITSGAKPVPLSMPGAEHVITSDDFLELEALPKRVLLIGGGYVSFEFAHIAARAGAEVVMVDRGERPLKAFDPDLVDMLVDRTRALGITFRAKAEVTAIEQANGGLGVIARIDGAEERFEADLVVHGAGRAAAISALEPDKANVKADGTGVEVNEYLQSLTNPAVYAAGDAAATAGPPLTPVASLEAKAVAANLLEGNHATPDYTGVPSAVFTVPELVRVGLSEADATAQGLEFECKFSDMRGWFSVRRVGETHAAAKVLVEHGSGRILGAHILGPEASETINLFGLAMRTGLKAEDLKGLVSAYPSAGSDIGSLI</sequence>
<feature type="binding site" evidence="4">
    <location>
        <position position="323"/>
    </location>
    <ligand>
        <name>FAD</name>
        <dbReference type="ChEBI" id="CHEBI:57692"/>
    </ligand>
</feature>
<dbReference type="SUPFAM" id="SSF51905">
    <property type="entry name" value="FAD/NAD(P)-binding domain"/>
    <property type="match status" value="1"/>
</dbReference>
<gene>
    <name evidence="8" type="ORF">AMSG_12445</name>
</gene>
<dbReference type="Pfam" id="PF02852">
    <property type="entry name" value="Pyr_redox_dim"/>
    <property type="match status" value="1"/>
</dbReference>
<organism evidence="8 9">
    <name type="scientific">Thecamonas trahens ATCC 50062</name>
    <dbReference type="NCBI Taxonomy" id="461836"/>
    <lineage>
        <taxon>Eukaryota</taxon>
        <taxon>Apusozoa</taxon>
        <taxon>Apusomonadida</taxon>
        <taxon>Apusomonadidae</taxon>
        <taxon>Thecamonas</taxon>
    </lineage>
</organism>
<keyword evidence="9" id="KW-1185">Reference proteome</keyword>
<evidence type="ECO:0000256" key="5">
    <source>
        <dbReference type="PIRSR" id="PIRSR000350-4"/>
    </source>
</evidence>
<evidence type="ECO:0000256" key="4">
    <source>
        <dbReference type="PIRSR" id="PIRSR000350-3"/>
    </source>
</evidence>
<dbReference type="SUPFAM" id="SSF55424">
    <property type="entry name" value="FAD/NAD-linked reductases, dimerisation (C-terminal) domain"/>
    <property type="match status" value="1"/>
</dbReference>
<feature type="binding site" evidence="4">
    <location>
        <position position="70"/>
    </location>
    <ligand>
        <name>FAD</name>
        <dbReference type="ChEBI" id="CHEBI:57692"/>
    </ligand>
</feature>
<dbReference type="OrthoDB" id="361797at2759"/>
<evidence type="ECO:0000259" key="6">
    <source>
        <dbReference type="Pfam" id="PF02852"/>
    </source>
</evidence>
<evidence type="ECO:0000313" key="8">
    <source>
        <dbReference type="EMBL" id="KNC55895.1"/>
    </source>
</evidence>
<keyword evidence="4" id="KW-0547">Nucleotide-binding</keyword>
<comment type="similarity">
    <text evidence="1">Belongs to the class-I pyridine nucleotide-disulfide oxidoreductase family.</text>
</comment>
<dbReference type="Proteomes" id="UP000054408">
    <property type="component" value="Unassembled WGS sequence"/>
</dbReference>
<dbReference type="eggNOG" id="KOG0405">
    <property type="taxonomic scope" value="Eukaryota"/>
</dbReference>
<evidence type="ECO:0000256" key="2">
    <source>
        <dbReference type="ARBA" id="ARBA00022630"/>
    </source>
</evidence>
<dbReference type="InterPro" id="IPR036188">
    <property type="entry name" value="FAD/NAD-bd_sf"/>
</dbReference>
<feature type="binding site" evidence="4">
    <location>
        <begin position="192"/>
        <end position="199"/>
    </location>
    <ligand>
        <name>NAD(+)</name>
        <dbReference type="ChEBI" id="CHEBI:57540"/>
    </ligand>
</feature>
<feature type="binding site" evidence="4">
    <location>
        <position position="282"/>
    </location>
    <ligand>
        <name>NAD(+)</name>
        <dbReference type="ChEBI" id="CHEBI:57540"/>
    </ligand>
</feature>
<dbReference type="InterPro" id="IPR004099">
    <property type="entry name" value="Pyr_nucl-diS_OxRdtase_dimer"/>
</dbReference>
<reference evidence="8 9" key="1">
    <citation type="submission" date="2010-05" db="EMBL/GenBank/DDBJ databases">
        <title>The Genome Sequence of Thecamonas trahens ATCC 50062.</title>
        <authorList>
            <consortium name="The Broad Institute Genome Sequencing Platform"/>
            <person name="Russ C."/>
            <person name="Cuomo C."/>
            <person name="Shea T."/>
            <person name="Young S.K."/>
            <person name="Zeng Q."/>
            <person name="Koehrsen M."/>
            <person name="Haas B."/>
            <person name="Borodovsky M."/>
            <person name="Guigo R."/>
            <person name="Alvarado L."/>
            <person name="Berlin A."/>
            <person name="Bochicchio J."/>
            <person name="Borenstein D."/>
            <person name="Chapman S."/>
            <person name="Chen Z."/>
            <person name="Freedman E."/>
            <person name="Gellesch M."/>
            <person name="Goldberg J."/>
            <person name="Griggs A."/>
            <person name="Gujja S."/>
            <person name="Heilman E."/>
            <person name="Heiman D."/>
            <person name="Hepburn T."/>
            <person name="Howarth C."/>
            <person name="Jen D."/>
            <person name="Larson L."/>
            <person name="Mehta T."/>
            <person name="Park D."/>
            <person name="Pearson M."/>
            <person name="Roberts A."/>
            <person name="Saif S."/>
            <person name="Shenoy N."/>
            <person name="Sisk P."/>
            <person name="Stolte C."/>
            <person name="Sykes S."/>
            <person name="Thomson T."/>
            <person name="Walk T."/>
            <person name="White J."/>
            <person name="Yandava C."/>
            <person name="Burger G."/>
            <person name="Gray M.W."/>
            <person name="Holland P.W.H."/>
            <person name="King N."/>
            <person name="Lang F.B.F."/>
            <person name="Roger A.J."/>
            <person name="Ruiz-Trillo I."/>
            <person name="Lander E."/>
            <person name="Nusbaum C."/>
        </authorList>
    </citation>
    <scope>NUCLEOTIDE SEQUENCE [LARGE SCALE GENOMIC DNA]</scope>
    <source>
        <strain evidence="8 9">ATCC 50062</strain>
    </source>
</reference>
<feature type="domain" description="Pyridine nucleotide-disulphide oxidoreductase dimerisation" evidence="6">
    <location>
        <begin position="360"/>
        <end position="462"/>
    </location>
</feature>
<feature type="domain" description="FAD/NAD(P)-binding" evidence="7">
    <location>
        <begin position="39"/>
        <end position="339"/>
    </location>
</feature>
<evidence type="ECO:0000256" key="3">
    <source>
        <dbReference type="ARBA" id="ARBA00022827"/>
    </source>
</evidence>
<comment type="cofactor">
    <cofactor evidence="4">
        <name>FAD</name>
        <dbReference type="ChEBI" id="CHEBI:57692"/>
    </cofactor>
    <text evidence="4">Binds 1 FAD per subunit.</text>
</comment>
<keyword evidence="3 4" id="KW-0274">FAD</keyword>
<dbReference type="OMA" id="MMIRAAN"/>
<keyword evidence="4" id="KW-0520">NAD</keyword>
<dbReference type="PRINTS" id="PR00368">
    <property type="entry name" value="FADPNR"/>
</dbReference>
<feature type="disulfide bond" description="Redox-active" evidence="5">
    <location>
        <begin position="61"/>
        <end position="66"/>
    </location>
</feature>
<dbReference type="STRING" id="461836.A0A0L0DUE3"/>
<dbReference type="Gene3D" id="3.30.390.30">
    <property type="match status" value="1"/>
</dbReference>
<dbReference type="PANTHER" id="PTHR43014">
    <property type="entry name" value="MERCURIC REDUCTASE"/>
    <property type="match status" value="1"/>
</dbReference>
<evidence type="ECO:0000256" key="1">
    <source>
        <dbReference type="ARBA" id="ARBA00007532"/>
    </source>
</evidence>
<dbReference type="Gene3D" id="3.50.50.60">
    <property type="entry name" value="FAD/NAD(P)-binding domain"/>
    <property type="match status" value="2"/>
</dbReference>
<dbReference type="InterPro" id="IPR023753">
    <property type="entry name" value="FAD/NAD-binding_dom"/>
</dbReference>
<protein>
    <recommendedName>
        <fullName evidence="10">Glutathione reductase</fullName>
    </recommendedName>
</protein>
<dbReference type="InterPro" id="IPR016156">
    <property type="entry name" value="FAD/NAD-linked_Rdtase_dimer_sf"/>
</dbReference>
<evidence type="ECO:0008006" key="10">
    <source>
        <dbReference type="Google" id="ProtNLM"/>
    </source>
</evidence>
<accession>A0A0L0DUE3</accession>